<evidence type="ECO:0000313" key="3">
    <source>
        <dbReference type="EMBL" id="CAB4747866.1"/>
    </source>
</evidence>
<proteinExistence type="predicted"/>
<organism evidence="3">
    <name type="scientific">freshwater metagenome</name>
    <dbReference type="NCBI Taxonomy" id="449393"/>
    <lineage>
        <taxon>unclassified sequences</taxon>
        <taxon>metagenomes</taxon>
        <taxon>ecological metagenomes</taxon>
    </lineage>
</organism>
<dbReference type="InterPro" id="IPR032710">
    <property type="entry name" value="NTF2-like_dom_sf"/>
</dbReference>
<dbReference type="EMBL" id="CAEZUG010000052">
    <property type="protein sequence ID" value="CAB4596191.1"/>
    <property type="molecule type" value="Genomic_DNA"/>
</dbReference>
<protein>
    <submittedName>
        <fullName evidence="3">Unannotated protein</fullName>
    </submittedName>
</protein>
<name>A0A6J6TL11_9ZZZZ</name>
<evidence type="ECO:0000313" key="2">
    <source>
        <dbReference type="EMBL" id="CAB4596191.1"/>
    </source>
</evidence>
<accession>A0A6J6TL11</accession>
<reference evidence="3" key="1">
    <citation type="submission" date="2020-05" db="EMBL/GenBank/DDBJ databases">
        <authorList>
            <person name="Chiriac C."/>
            <person name="Salcher M."/>
            <person name="Ghai R."/>
            <person name="Kavagutti S V."/>
        </authorList>
    </citation>
    <scope>NUCLEOTIDE SEQUENCE</scope>
</reference>
<dbReference type="AlphaFoldDB" id="A0A6J6TL11"/>
<dbReference type="InterPro" id="IPR037401">
    <property type="entry name" value="SnoaL-like"/>
</dbReference>
<evidence type="ECO:0000259" key="1">
    <source>
        <dbReference type="Pfam" id="PF13474"/>
    </source>
</evidence>
<gene>
    <name evidence="2" type="ORF">UFOPK1795_00883</name>
    <name evidence="3" type="ORF">UFOPK2816_00680</name>
</gene>
<feature type="domain" description="SnoaL-like" evidence="1">
    <location>
        <begin position="11"/>
        <end position="121"/>
    </location>
</feature>
<dbReference type="Pfam" id="PF13474">
    <property type="entry name" value="SnoaL_3"/>
    <property type="match status" value="1"/>
</dbReference>
<dbReference type="Gene3D" id="3.10.450.50">
    <property type="match status" value="1"/>
</dbReference>
<sequence>MSEKQIIIDSLKSMYKAFEDRDRQKFDLFLDETVTTWESPLPTLLLNKGELDSYRDGRDASGSRPDEVSLSISEEVVTVLDDVAIARYIFTVEVPNTESVLNRVTDVLTKSDDNWKIIHHHCERMN</sequence>
<dbReference type="SUPFAM" id="SSF54427">
    <property type="entry name" value="NTF2-like"/>
    <property type="match status" value="1"/>
</dbReference>
<dbReference type="EMBL" id="CAEZZB010000076">
    <property type="protein sequence ID" value="CAB4747866.1"/>
    <property type="molecule type" value="Genomic_DNA"/>
</dbReference>